<feature type="domain" description="MARVEL" evidence="21">
    <location>
        <begin position="14"/>
        <end position="148"/>
    </location>
</feature>
<dbReference type="GO" id="GO:0042773">
    <property type="term" value="P:ATP synthesis coupled electron transport"/>
    <property type="evidence" value="ECO:0007669"/>
    <property type="project" value="InterPro"/>
</dbReference>
<dbReference type="Pfam" id="PF07347">
    <property type="entry name" value="CI-B14_5a"/>
    <property type="match status" value="1"/>
</dbReference>
<accession>A0AAE9DML5</accession>
<evidence type="ECO:0000256" key="13">
    <source>
        <dbReference type="ARBA" id="ARBA00022990"/>
    </source>
</evidence>
<evidence type="ECO:0000256" key="7">
    <source>
        <dbReference type="ARBA" id="ARBA00022448"/>
    </source>
</evidence>
<keyword evidence="15 18" id="KW-0472">Membrane</keyword>
<evidence type="ECO:0000256" key="17">
    <source>
        <dbReference type="ARBA" id="ARBA00033401"/>
    </source>
</evidence>
<keyword evidence="12 20" id="KW-1133">Transmembrane helix</keyword>
<keyword evidence="8" id="KW-0679">Respiratory chain</keyword>
<evidence type="ECO:0000256" key="14">
    <source>
        <dbReference type="ARBA" id="ARBA00023128"/>
    </source>
</evidence>
<evidence type="ECO:0000256" key="11">
    <source>
        <dbReference type="ARBA" id="ARBA00022982"/>
    </source>
</evidence>
<dbReference type="PANTHER" id="PTHR12485">
    <property type="entry name" value="NADH-UBIQUINONE OXIDOREDUCTASE SUBUNIT B"/>
    <property type="match status" value="1"/>
</dbReference>
<comment type="function">
    <text evidence="1">Accessory subunit of the mitochondrial membrane respiratory chain NADH dehydrogenase (Complex I), that is believed not to be involved in catalysis. Complex I functions in the transfer of electrons from NADH to the respiratory chain. The immediate electron acceptor for the enzyme is believed to be ubiquinone.</text>
</comment>
<evidence type="ECO:0000256" key="2">
    <source>
        <dbReference type="ARBA" id="ARBA00004141"/>
    </source>
</evidence>
<comment type="subunit">
    <text evidence="5">Complex I is composed of 45 different subunits.</text>
</comment>
<evidence type="ECO:0000256" key="15">
    <source>
        <dbReference type="ARBA" id="ARBA00023136"/>
    </source>
</evidence>
<feature type="region of interest" description="Disordered" evidence="19">
    <location>
        <begin position="293"/>
        <end position="326"/>
    </location>
</feature>
<evidence type="ECO:0000256" key="1">
    <source>
        <dbReference type="ARBA" id="ARBA00003195"/>
    </source>
</evidence>
<keyword evidence="9 18" id="KW-0812">Transmembrane</keyword>
<feature type="transmembrane region" description="Helical" evidence="20">
    <location>
        <begin position="89"/>
        <end position="108"/>
    </location>
</feature>
<evidence type="ECO:0000256" key="6">
    <source>
        <dbReference type="ARBA" id="ARBA00016383"/>
    </source>
</evidence>
<feature type="transmembrane region" description="Helical" evidence="20">
    <location>
        <begin position="120"/>
        <end position="138"/>
    </location>
</feature>
<keyword evidence="11" id="KW-0249">Electron transport</keyword>
<dbReference type="InterPro" id="IPR009947">
    <property type="entry name" value="NDUA7"/>
</dbReference>
<sequence>MQTLSNIFENEDNVFLKMPHFFKPLQALNAIILAICIGSTASGDNGILWFTLIVSMIISAAATVIFALRIQDELMESISNGSIAWNVVELVYSFILAVLCVISVWLSFSFANRSLYGTSAGYIASGLFFIVQTIFYAVPCTVIYKEVQATSEAERQNIVIEPAHPFRSNAYQDLPTMSGRKIAAATVQNRTQTPFWNWLKQKLLASDRQPITPPPGIAGPDGKAVYQNPLRFPNTQAARPGSAELPTLPGGVHHKLAENYYLTRDGRRTVEPPKVLYSDGAISGEPVQVNQGVSSNFGLPAPTPGFGAEWNRSKENELSSQQNNTEYEYLQRFDKFAKSN</sequence>
<name>A0AAE9DML5_CAEBR</name>
<evidence type="ECO:0000313" key="22">
    <source>
        <dbReference type="EMBL" id="ULU07419.1"/>
    </source>
</evidence>
<reference evidence="22 23" key="1">
    <citation type="submission" date="2022-05" db="EMBL/GenBank/DDBJ databases">
        <title>Chromosome-level reference genomes for two strains of Caenorhabditis briggsae: an improved platform for comparative genomics.</title>
        <authorList>
            <person name="Stevens L."/>
            <person name="Andersen E.C."/>
        </authorList>
    </citation>
    <scope>NUCLEOTIDE SEQUENCE [LARGE SCALE GENOMIC DNA]</scope>
    <source>
        <strain evidence="22">QX1410_ONT</strain>
        <tissue evidence="22">Whole-organism</tissue>
    </source>
</reference>
<gene>
    <name evidence="22" type="ORF">L3Y34_018866</name>
</gene>
<evidence type="ECO:0000256" key="12">
    <source>
        <dbReference type="ARBA" id="ARBA00022989"/>
    </source>
</evidence>
<keyword evidence="14" id="KW-0496">Mitochondrion</keyword>
<evidence type="ECO:0000256" key="5">
    <source>
        <dbReference type="ARBA" id="ARBA00011533"/>
    </source>
</evidence>
<keyword evidence="10" id="KW-0999">Mitochondrion inner membrane</keyword>
<evidence type="ECO:0000313" key="23">
    <source>
        <dbReference type="Proteomes" id="UP000827892"/>
    </source>
</evidence>
<dbReference type="InterPro" id="IPR008253">
    <property type="entry name" value="Marvel"/>
</dbReference>
<evidence type="ECO:0000256" key="4">
    <source>
        <dbReference type="ARBA" id="ARBA00005482"/>
    </source>
</evidence>
<evidence type="ECO:0000256" key="8">
    <source>
        <dbReference type="ARBA" id="ARBA00022660"/>
    </source>
</evidence>
<proteinExistence type="inferred from homology"/>
<dbReference type="EMBL" id="CP090892">
    <property type="protein sequence ID" value="ULU07419.1"/>
    <property type="molecule type" value="Genomic_DNA"/>
</dbReference>
<dbReference type="GO" id="GO:0005743">
    <property type="term" value="C:mitochondrial inner membrane"/>
    <property type="evidence" value="ECO:0007669"/>
    <property type="project" value="UniProtKB-SubCell"/>
</dbReference>
<evidence type="ECO:0000259" key="21">
    <source>
        <dbReference type="PROSITE" id="PS51225"/>
    </source>
</evidence>
<keyword evidence="7" id="KW-0813">Transport</keyword>
<evidence type="ECO:0000256" key="9">
    <source>
        <dbReference type="ARBA" id="ARBA00022692"/>
    </source>
</evidence>
<dbReference type="AlphaFoldDB" id="A0AAE9DML5"/>
<feature type="transmembrane region" description="Helical" evidence="20">
    <location>
        <begin position="21"/>
        <end position="41"/>
    </location>
</feature>
<evidence type="ECO:0000256" key="18">
    <source>
        <dbReference type="PROSITE-ProRule" id="PRU00581"/>
    </source>
</evidence>
<organism evidence="22 23">
    <name type="scientific">Caenorhabditis briggsae</name>
    <dbReference type="NCBI Taxonomy" id="6238"/>
    <lineage>
        <taxon>Eukaryota</taxon>
        <taxon>Metazoa</taxon>
        <taxon>Ecdysozoa</taxon>
        <taxon>Nematoda</taxon>
        <taxon>Chromadorea</taxon>
        <taxon>Rhabditida</taxon>
        <taxon>Rhabditina</taxon>
        <taxon>Rhabditomorpha</taxon>
        <taxon>Rhabditoidea</taxon>
        <taxon>Rhabditidae</taxon>
        <taxon>Peloderinae</taxon>
        <taxon>Caenorhabditis</taxon>
    </lineage>
</organism>
<evidence type="ECO:0000256" key="19">
    <source>
        <dbReference type="SAM" id="MobiDB-lite"/>
    </source>
</evidence>
<evidence type="ECO:0000256" key="3">
    <source>
        <dbReference type="ARBA" id="ARBA00004443"/>
    </source>
</evidence>
<evidence type="ECO:0000256" key="10">
    <source>
        <dbReference type="ARBA" id="ARBA00022792"/>
    </source>
</evidence>
<evidence type="ECO:0000256" key="20">
    <source>
        <dbReference type="SAM" id="Phobius"/>
    </source>
</evidence>
<evidence type="ECO:0000256" key="16">
    <source>
        <dbReference type="ARBA" id="ARBA00030360"/>
    </source>
</evidence>
<comment type="similarity">
    <text evidence="4">Belongs to the complex I NDUFA7 subunit family.</text>
</comment>
<feature type="transmembrane region" description="Helical" evidence="20">
    <location>
        <begin position="47"/>
        <end position="68"/>
    </location>
</feature>
<comment type="subcellular location">
    <subcellularLocation>
        <location evidence="2">Membrane</location>
        <topology evidence="2">Multi-pass membrane protein</topology>
    </subcellularLocation>
    <subcellularLocation>
        <location evidence="3">Mitochondrion inner membrane</location>
        <topology evidence="3">Peripheral membrane protein</topology>
        <orientation evidence="3">Matrix side</orientation>
    </subcellularLocation>
</comment>
<dbReference type="PANTHER" id="PTHR12485:SF1">
    <property type="entry name" value="NADH DEHYDROGENASE [UBIQUINONE] 1 ALPHA SUBCOMPLEX SUBUNIT 7"/>
    <property type="match status" value="1"/>
</dbReference>
<dbReference type="Proteomes" id="UP000827892">
    <property type="component" value="Chromosome II"/>
</dbReference>
<protein>
    <recommendedName>
        <fullName evidence="6">NADH dehydrogenase [ubiquinone] 1 alpha subcomplex subunit 7</fullName>
    </recommendedName>
    <alternativeName>
        <fullName evidence="17">Complex I-B14.5a</fullName>
    </alternativeName>
    <alternativeName>
        <fullName evidence="16">NADH-ubiquinone oxidoreductase subunit B14.5a</fullName>
    </alternativeName>
</protein>
<keyword evidence="13" id="KW-0007">Acetylation</keyword>
<dbReference type="PROSITE" id="PS51225">
    <property type="entry name" value="MARVEL"/>
    <property type="match status" value="1"/>
</dbReference>